<keyword evidence="3" id="KW-1185">Reference proteome</keyword>
<evidence type="ECO:0000313" key="3">
    <source>
        <dbReference type="Proteomes" id="UP001046870"/>
    </source>
</evidence>
<proteinExistence type="predicted"/>
<dbReference type="OrthoDB" id="8947467at2759"/>
<dbReference type="AlphaFoldDB" id="A0A9D3PUT5"/>
<gene>
    <name evidence="2" type="ORF">MATL_G00126740</name>
</gene>
<reference evidence="2" key="1">
    <citation type="submission" date="2021-01" db="EMBL/GenBank/DDBJ databases">
        <authorList>
            <person name="Zahm M."/>
            <person name="Roques C."/>
            <person name="Cabau C."/>
            <person name="Klopp C."/>
            <person name="Donnadieu C."/>
            <person name="Jouanno E."/>
            <person name="Lampietro C."/>
            <person name="Louis A."/>
            <person name="Herpin A."/>
            <person name="Echchiki A."/>
            <person name="Berthelot C."/>
            <person name="Parey E."/>
            <person name="Roest-Crollius H."/>
            <person name="Braasch I."/>
            <person name="Postlethwait J."/>
            <person name="Bobe J."/>
            <person name="Montfort J."/>
            <person name="Bouchez O."/>
            <person name="Begum T."/>
            <person name="Mejri S."/>
            <person name="Adams A."/>
            <person name="Chen W.-J."/>
            <person name="Guiguen Y."/>
        </authorList>
    </citation>
    <scope>NUCLEOTIDE SEQUENCE</scope>
    <source>
        <strain evidence="2">YG-15Mar2019-1</strain>
        <tissue evidence="2">Brain</tissue>
    </source>
</reference>
<evidence type="ECO:0000256" key="1">
    <source>
        <dbReference type="SAM" id="SignalP"/>
    </source>
</evidence>
<name>A0A9D3PUT5_MEGAT</name>
<protein>
    <recommendedName>
        <fullName evidence="4">Apolipoprotein C-IV</fullName>
    </recommendedName>
</protein>
<organism evidence="2 3">
    <name type="scientific">Megalops atlanticus</name>
    <name type="common">Tarpon</name>
    <name type="synonym">Clupea gigantea</name>
    <dbReference type="NCBI Taxonomy" id="7932"/>
    <lineage>
        <taxon>Eukaryota</taxon>
        <taxon>Metazoa</taxon>
        <taxon>Chordata</taxon>
        <taxon>Craniata</taxon>
        <taxon>Vertebrata</taxon>
        <taxon>Euteleostomi</taxon>
        <taxon>Actinopterygii</taxon>
        <taxon>Neopterygii</taxon>
        <taxon>Teleostei</taxon>
        <taxon>Elopiformes</taxon>
        <taxon>Megalopidae</taxon>
        <taxon>Megalops</taxon>
    </lineage>
</organism>
<sequence>MGLQQRDAATDMVGKLTILVLVLVLQECVPVLADQDDEAPVEPKVWWVLERAGEAYQHVQEAVEEVMDSIKTSDQWKRASDAVGVLTDTREMLAKVRGHVKGYAEAYYSDHIKPVTDPYVKWASETTASVWDSVSSRWNHF</sequence>
<evidence type="ECO:0000313" key="2">
    <source>
        <dbReference type="EMBL" id="KAG7469237.1"/>
    </source>
</evidence>
<dbReference type="Proteomes" id="UP001046870">
    <property type="component" value="Chromosome 10"/>
</dbReference>
<dbReference type="EMBL" id="JAFDVH010000010">
    <property type="protein sequence ID" value="KAG7469237.1"/>
    <property type="molecule type" value="Genomic_DNA"/>
</dbReference>
<keyword evidence="1" id="KW-0732">Signal</keyword>
<feature type="signal peptide" evidence="1">
    <location>
        <begin position="1"/>
        <end position="33"/>
    </location>
</feature>
<evidence type="ECO:0008006" key="4">
    <source>
        <dbReference type="Google" id="ProtNLM"/>
    </source>
</evidence>
<comment type="caution">
    <text evidence="2">The sequence shown here is derived from an EMBL/GenBank/DDBJ whole genome shotgun (WGS) entry which is preliminary data.</text>
</comment>
<feature type="chain" id="PRO_5038712998" description="Apolipoprotein C-IV" evidence="1">
    <location>
        <begin position="34"/>
        <end position="141"/>
    </location>
</feature>
<accession>A0A9D3PUT5</accession>